<dbReference type="SMART" id="SM00846">
    <property type="entry name" value="Gp_dh_N"/>
    <property type="match status" value="1"/>
</dbReference>
<dbReference type="InterPro" id="IPR020831">
    <property type="entry name" value="GlycerAld/Erythrose_P_DH"/>
</dbReference>
<dbReference type="GO" id="GO:0005829">
    <property type="term" value="C:cytosol"/>
    <property type="evidence" value="ECO:0007669"/>
    <property type="project" value="TreeGrafter"/>
</dbReference>
<dbReference type="AlphaFoldDB" id="A0A9P7DRC1"/>
<comment type="pathway">
    <text evidence="1">Carbohydrate degradation; glycolysis; pyruvate from D-glyceraldehyde 3-phosphate: step 1/5.</text>
</comment>
<dbReference type="Pfam" id="PF00044">
    <property type="entry name" value="Gp_dh_N"/>
    <property type="match status" value="1"/>
</dbReference>
<dbReference type="EC" id="1.2.1.12" evidence="3"/>
<gene>
    <name evidence="7" type="ORF">BJ212DRAFT_1450122</name>
</gene>
<comment type="caution">
    <text evidence="7">The sequence shown here is derived from an EMBL/GenBank/DDBJ whole genome shotgun (WGS) entry which is preliminary data.</text>
</comment>
<keyword evidence="4" id="KW-0560">Oxidoreductase</keyword>
<dbReference type="GeneID" id="64632809"/>
<dbReference type="GO" id="GO:0004365">
    <property type="term" value="F:glyceraldehyde-3-phosphate dehydrogenase (NAD+) (phosphorylating) activity"/>
    <property type="evidence" value="ECO:0007669"/>
    <property type="project" value="UniProtKB-EC"/>
</dbReference>
<evidence type="ECO:0000313" key="7">
    <source>
        <dbReference type="EMBL" id="KAG1801094.1"/>
    </source>
</evidence>
<evidence type="ECO:0000256" key="2">
    <source>
        <dbReference type="ARBA" id="ARBA00007406"/>
    </source>
</evidence>
<dbReference type="Gene3D" id="3.40.50.720">
    <property type="entry name" value="NAD(P)-binding Rossmann-like Domain"/>
    <property type="match status" value="1"/>
</dbReference>
<evidence type="ECO:0000313" key="8">
    <source>
        <dbReference type="Proteomes" id="UP000807769"/>
    </source>
</evidence>
<dbReference type="InterPro" id="IPR020828">
    <property type="entry name" value="GlycerAld_3-P_DH_NAD(P)-bd"/>
</dbReference>
<dbReference type="PANTHER" id="PTHR10836:SF136">
    <property type="entry name" value="DEHYDROGENASE, PUTATIVE-RELATED"/>
    <property type="match status" value="1"/>
</dbReference>
<dbReference type="InterPro" id="IPR020829">
    <property type="entry name" value="GlycerAld_3-P_DH_cat"/>
</dbReference>
<accession>A0A9P7DRC1</accession>
<evidence type="ECO:0000256" key="4">
    <source>
        <dbReference type="ARBA" id="ARBA00023002"/>
    </source>
</evidence>
<name>A0A9P7DRC1_9AGAM</name>
<keyword evidence="8" id="KW-1185">Reference proteome</keyword>
<organism evidence="7 8">
    <name type="scientific">Suillus subaureus</name>
    <dbReference type="NCBI Taxonomy" id="48587"/>
    <lineage>
        <taxon>Eukaryota</taxon>
        <taxon>Fungi</taxon>
        <taxon>Dikarya</taxon>
        <taxon>Basidiomycota</taxon>
        <taxon>Agaricomycotina</taxon>
        <taxon>Agaricomycetes</taxon>
        <taxon>Agaricomycetidae</taxon>
        <taxon>Boletales</taxon>
        <taxon>Suillineae</taxon>
        <taxon>Suillaceae</taxon>
        <taxon>Suillus</taxon>
    </lineage>
</organism>
<dbReference type="GO" id="GO:0051287">
    <property type="term" value="F:NAD binding"/>
    <property type="evidence" value="ECO:0007669"/>
    <property type="project" value="InterPro"/>
</dbReference>
<evidence type="ECO:0000259" key="6">
    <source>
        <dbReference type="SMART" id="SM00846"/>
    </source>
</evidence>
<protein>
    <recommendedName>
        <fullName evidence="3">glyceraldehyde-3-phosphate dehydrogenase (phosphorylating)</fullName>
        <ecNumber evidence="3">1.2.1.12</ecNumber>
    </recommendedName>
</protein>
<dbReference type="SUPFAM" id="SSF55347">
    <property type="entry name" value="Glyceraldehyde-3-phosphate dehydrogenase-like, C-terminal domain"/>
    <property type="match status" value="1"/>
</dbReference>
<feature type="domain" description="Glyceraldehyde 3-phosphate dehydrogenase NAD(P) binding" evidence="6">
    <location>
        <begin position="1"/>
        <end position="118"/>
    </location>
</feature>
<dbReference type="InterPro" id="IPR036291">
    <property type="entry name" value="NAD(P)-bd_dom_sf"/>
</dbReference>
<dbReference type="PANTHER" id="PTHR10836">
    <property type="entry name" value="GLYCERALDEHYDE 3-PHOSPHATE DEHYDROGENASE"/>
    <property type="match status" value="1"/>
</dbReference>
<keyword evidence="5" id="KW-0324">Glycolysis</keyword>
<evidence type="ECO:0000256" key="5">
    <source>
        <dbReference type="ARBA" id="ARBA00023152"/>
    </source>
</evidence>
<dbReference type="Proteomes" id="UP000807769">
    <property type="component" value="Unassembled WGS sequence"/>
</dbReference>
<dbReference type="SUPFAM" id="SSF51735">
    <property type="entry name" value="NAD(P)-binding Rossmann-fold domains"/>
    <property type="match status" value="1"/>
</dbReference>
<dbReference type="EMBL" id="JABBWG010000103">
    <property type="protein sequence ID" value="KAG1801094.1"/>
    <property type="molecule type" value="Genomic_DNA"/>
</dbReference>
<dbReference type="Pfam" id="PF02800">
    <property type="entry name" value="Gp_dh_C"/>
    <property type="match status" value="1"/>
</dbReference>
<dbReference type="RefSeq" id="XP_041185989.1">
    <property type="nucleotide sequence ID" value="XM_041338793.1"/>
</dbReference>
<comment type="similarity">
    <text evidence="2">Belongs to the glyceraldehyde-3-phosphate dehydrogenase family.</text>
</comment>
<evidence type="ECO:0000256" key="1">
    <source>
        <dbReference type="ARBA" id="ARBA00004869"/>
    </source>
</evidence>
<evidence type="ECO:0000256" key="3">
    <source>
        <dbReference type="ARBA" id="ARBA00013119"/>
    </source>
</evidence>
<sequence length="266" mass="29584">MGRICMCHAVLYQDIEVVAINELVTKFRSIPVHGNFKGDVHAGKDGKLHINNKPIHVFSKIKPEDINWGSVGADYIIASSVVPKKVIITAISDAPTFVCGVNLDTYKPEYTIISSASSTINCIAPIAKLVHDKFSIEEVFMSSIRAVDVTDNKSVANNIIPTYTEVAEVVRMIIPSLDDKFTDLEFRIPVVNASVIDLVVKLKRTTTYHAITAAMKEAEEGPLKGTLSFMVLDRSFKLVTYYANDWAYLKRVCDLLVYVAKKDVER</sequence>
<dbReference type="GO" id="GO:0006096">
    <property type="term" value="P:glycolytic process"/>
    <property type="evidence" value="ECO:0007669"/>
    <property type="project" value="UniProtKB-KW"/>
</dbReference>
<dbReference type="Gene3D" id="3.30.360.10">
    <property type="entry name" value="Dihydrodipicolinate Reductase, domain 2"/>
    <property type="match status" value="1"/>
</dbReference>
<proteinExistence type="inferred from homology"/>
<dbReference type="OrthoDB" id="1152826at2759"/>
<reference evidence="7" key="1">
    <citation type="journal article" date="2020" name="New Phytol.">
        <title>Comparative genomics reveals dynamic genome evolution in host specialist ectomycorrhizal fungi.</title>
        <authorList>
            <person name="Lofgren L.A."/>
            <person name="Nguyen N.H."/>
            <person name="Vilgalys R."/>
            <person name="Ruytinx J."/>
            <person name="Liao H.L."/>
            <person name="Branco S."/>
            <person name="Kuo A."/>
            <person name="LaButti K."/>
            <person name="Lipzen A."/>
            <person name="Andreopoulos W."/>
            <person name="Pangilinan J."/>
            <person name="Riley R."/>
            <person name="Hundley H."/>
            <person name="Na H."/>
            <person name="Barry K."/>
            <person name="Grigoriev I.V."/>
            <person name="Stajich J.E."/>
            <person name="Kennedy P.G."/>
        </authorList>
    </citation>
    <scope>NUCLEOTIDE SEQUENCE</scope>
    <source>
        <strain evidence="7">MN1</strain>
    </source>
</reference>